<dbReference type="Proteomes" id="UP000029033">
    <property type="component" value="Unassembled WGS sequence"/>
</dbReference>
<feature type="compositionally biased region" description="Acidic residues" evidence="1">
    <location>
        <begin position="1"/>
        <end position="10"/>
    </location>
</feature>
<accession>A0A087DGN7</accession>
<gene>
    <name evidence="2" type="ORF">BSCA_0739</name>
</gene>
<protein>
    <recommendedName>
        <fullName evidence="4">Scaffolding protein</fullName>
    </recommendedName>
</protein>
<evidence type="ECO:0000313" key="3">
    <source>
        <dbReference type="Proteomes" id="UP000029033"/>
    </source>
</evidence>
<name>A0A087DGN7_9BIFI</name>
<comment type="caution">
    <text evidence="2">The sequence shown here is derived from an EMBL/GenBank/DDBJ whole genome shotgun (WGS) entry which is preliminary data.</text>
</comment>
<dbReference type="GeneID" id="85166453"/>
<dbReference type="STRING" id="158787.BSCA_0739"/>
<evidence type="ECO:0000313" key="2">
    <source>
        <dbReference type="EMBL" id="KFI94687.1"/>
    </source>
</evidence>
<dbReference type="OrthoDB" id="3233166at2"/>
<organism evidence="2 3">
    <name type="scientific">Bifidobacterium scardovii</name>
    <dbReference type="NCBI Taxonomy" id="158787"/>
    <lineage>
        <taxon>Bacteria</taxon>
        <taxon>Bacillati</taxon>
        <taxon>Actinomycetota</taxon>
        <taxon>Actinomycetes</taxon>
        <taxon>Bifidobacteriales</taxon>
        <taxon>Bifidobacteriaceae</taxon>
        <taxon>Bifidobacterium</taxon>
    </lineage>
</organism>
<reference evidence="2 3" key="1">
    <citation type="submission" date="2014-03" db="EMBL/GenBank/DDBJ databases">
        <title>Genomics of Bifidobacteria.</title>
        <authorList>
            <person name="Ventura M."/>
            <person name="Milani C."/>
            <person name="Lugli G.A."/>
        </authorList>
    </citation>
    <scope>NUCLEOTIDE SEQUENCE [LARGE SCALE GENOMIC DNA]</scope>
    <source>
        <strain evidence="2 3">LMG 21589</strain>
    </source>
</reference>
<feature type="region of interest" description="Disordered" evidence="1">
    <location>
        <begin position="1"/>
        <end position="44"/>
    </location>
</feature>
<dbReference type="eggNOG" id="ENOG5031TAU">
    <property type="taxonomic scope" value="Bacteria"/>
</dbReference>
<feature type="region of interest" description="Disordered" evidence="1">
    <location>
        <begin position="57"/>
        <end position="87"/>
    </location>
</feature>
<feature type="region of interest" description="Disordered" evidence="1">
    <location>
        <begin position="144"/>
        <end position="183"/>
    </location>
</feature>
<proteinExistence type="predicted"/>
<dbReference type="EMBL" id="JGZO01000006">
    <property type="protein sequence ID" value="KFI94687.1"/>
    <property type="molecule type" value="Genomic_DNA"/>
</dbReference>
<evidence type="ECO:0008006" key="4">
    <source>
        <dbReference type="Google" id="ProtNLM"/>
    </source>
</evidence>
<sequence>MAEENTETDDQNTTVAKPEPPAQSDEGGQKPPWERDGEDFSPEKAWKLIENLRSDNAKLRESNESSNAKLREIEDSKLTEQEKLQRDLSEAQARLAEADRAKAWADARSKWPQLKEEDFDLLGAATPEEIADKAAKLAARIPAQAADGADQKNINPILRAKPTGGGDPTVTENADWLRDALTK</sequence>
<dbReference type="RefSeq" id="WP_033519150.1">
    <property type="nucleotide sequence ID" value="NZ_CAUPKV010000022.1"/>
</dbReference>
<keyword evidence="3" id="KW-1185">Reference proteome</keyword>
<dbReference type="AlphaFoldDB" id="A0A087DGN7"/>
<evidence type="ECO:0000256" key="1">
    <source>
        <dbReference type="SAM" id="MobiDB-lite"/>
    </source>
</evidence>